<name>H8GLE6_METAL</name>
<sequence length="412" mass="46863">MLDPAIQSFLTERKAAWLKDKLKSAKTEFERQDVETKADEKFAPENWIPDAAKRAAWLSIVSHSGKFTHPGVKISPVISTPPHKRDGYLRSGNADADFDVFGNAAALDVFKFLSLPLSDGQTVLEHLEQNSELIRRQFNLAATSFAELQKGLMAIKPDEIAKIKTSEKIKQVYFPIEGGYHLLSILTPSGLMFKLKERINAMRFSEQAKQARDDRRNQAHNEHGCDEIYNLAAIGFGGTKPQNISVLNNQNGGIAYLLPSLPPVLAQRVVRRPKSSFFKDSLYFKPYREEFLALHRLFMAKPNNIDIRDGRDDWIISIAERVLETVGQLRQETAGWSENTRLPLAQKIWLDSAFDAWREQEDEWLAEIIVSLADWFRIAYRNVIGAEKAIALGDDELKHIRKVLGEHEELLR</sequence>
<dbReference type="Pfam" id="PF09611">
    <property type="entry name" value="Cas_Csy1"/>
    <property type="match status" value="1"/>
</dbReference>
<organism evidence="1 2">
    <name type="scientific">Methylomicrobium album BG8</name>
    <dbReference type="NCBI Taxonomy" id="686340"/>
    <lineage>
        <taxon>Bacteria</taxon>
        <taxon>Pseudomonadati</taxon>
        <taxon>Pseudomonadota</taxon>
        <taxon>Gammaproteobacteria</taxon>
        <taxon>Methylococcales</taxon>
        <taxon>Methylococcaceae</taxon>
        <taxon>Methylomicrobium</taxon>
    </lineage>
</organism>
<proteinExistence type="predicted"/>
<evidence type="ECO:0000313" key="1">
    <source>
        <dbReference type="EMBL" id="EIC29311.1"/>
    </source>
</evidence>
<protein>
    <submittedName>
        <fullName evidence="1">CRISPR type I-F/YPEST-associated protein Csy1</fullName>
    </submittedName>
</protein>
<reference evidence="1 2" key="1">
    <citation type="journal article" date="2013" name="Genome Announc.">
        <title>Genome Sequence of the Obligate Gammaproteobacterial Methanotroph Methylomicrobium album Strain BG8.</title>
        <authorList>
            <person name="Kits K.D."/>
            <person name="Kalyuzhnaya M.G."/>
            <person name="Klotz M.G."/>
            <person name="Jetten M.S."/>
            <person name="Op den Camp H.J."/>
            <person name="Vuilleumier S."/>
            <person name="Bringel F."/>
            <person name="Dispirito A.A."/>
            <person name="Murrell J.C."/>
            <person name="Bruce D."/>
            <person name="Cheng J.F."/>
            <person name="Copeland A."/>
            <person name="Goodwin L."/>
            <person name="Hauser L."/>
            <person name="Lajus A."/>
            <person name="Land M.L."/>
            <person name="Lapidus A."/>
            <person name="Lucas S."/>
            <person name="Medigue C."/>
            <person name="Pitluck S."/>
            <person name="Woyke T."/>
            <person name="Zeytun A."/>
            <person name="Stein L.Y."/>
        </authorList>
    </citation>
    <scope>NUCLEOTIDE SEQUENCE [LARGE SCALE GENOMIC DNA]</scope>
    <source>
        <strain evidence="1 2">BG8</strain>
    </source>
</reference>
<dbReference type="AlphaFoldDB" id="H8GLE6"/>
<evidence type="ECO:0000313" key="2">
    <source>
        <dbReference type="Proteomes" id="UP000005090"/>
    </source>
</evidence>
<dbReference type="EMBL" id="CM001475">
    <property type="protein sequence ID" value="EIC29311.1"/>
    <property type="molecule type" value="Genomic_DNA"/>
</dbReference>
<gene>
    <name evidence="1" type="ORF">Metal_1528</name>
</gene>
<dbReference type="RefSeq" id="WP_005371072.1">
    <property type="nucleotide sequence ID" value="NZ_CM001475.1"/>
</dbReference>
<dbReference type="NCBIfam" id="TIGR02564">
    <property type="entry name" value="cas_Csy1"/>
    <property type="match status" value="1"/>
</dbReference>
<dbReference type="Proteomes" id="UP000005090">
    <property type="component" value="Chromosome"/>
</dbReference>
<dbReference type="InterPro" id="IPR013397">
    <property type="entry name" value="CRISPR-assoc_prot_Csy1"/>
</dbReference>
<accession>H8GLE6</accession>
<keyword evidence="2" id="KW-1185">Reference proteome</keyword>
<dbReference type="HOGENOM" id="CLU_038921_0_0_6"/>
<dbReference type="eggNOG" id="ENOG502Z8VU">
    <property type="taxonomic scope" value="Bacteria"/>
</dbReference>
<dbReference type="STRING" id="686340.Metal_1528"/>